<organism evidence="1 2">
    <name type="scientific">Sphingomonas paeninsulae</name>
    <dbReference type="NCBI Taxonomy" id="2319844"/>
    <lineage>
        <taxon>Bacteria</taxon>
        <taxon>Pseudomonadati</taxon>
        <taxon>Pseudomonadota</taxon>
        <taxon>Alphaproteobacteria</taxon>
        <taxon>Sphingomonadales</taxon>
        <taxon>Sphingomonadaceae</taxon>
        <taxon>Sphingomonas</taxon>
    </lineage>
</organism>
<reference evidence="1 2" key="1">
    <citation type="submission" date="2018-09" db="EMBL/GenBank/DDBJ databases">
        <title>Sphingomonas peninsula sp. nov., isolated from fildes peninsula, Antarctic soil.</title>
        <authorList>
            <person name="Yingchao G."/>
        </authorList>
    </citation>
    <scope>NUCLEOTIDE SEQUENCE [LARGE SCALE GENOMIC DNA]</scope>
    <source>
        <strain evidence="1 2">YZ-8</strain>
    </source>
</reference>
<evidence type="ECO:0000313" key="1">
    <source>
        <dbReference type="EMBL" id="AYJ87829.1"/>
    </source>
</evidence>
<proteinExistence type="predicted"/>
<accession>A0A494TE71</accession>
<protein>
    <submittedName>
        <fullName evidence="1">Uncharacterized protein</fullName>
    </submittedName>
</protein>
<keyword evidence="2" id="KW-1185">Reference proteome</keyword>
<dbReference type="OrthoDB" id="467106at2"/>
<name>A0A494TE71_SPHPE</name>
<dbReference type="AlphaFoldDB" id="A0A494TE71"/>
<evidence type="ECO:0000313" key="2">
    <source>
        <dbReference type="Proteomes" id="UP000276254"/>
    </source>
</evidence>
<sequence length="90" mass="10300">MPRTAKGPRPHFFDDPAIDQMMTFFFELMTEVSVIRDRLDTVERLLDTKGSVSRDDIEAYRPDAAAEAERAAVRDAYVKRVLRMHSPSGK</sequence>
<gene>
    <name evidence="1" type="ORF">D3Y57_07740</name>
</gene>
<dbReference type="EMBL" id="CP032829">
    <property type="protein sequence ID" value="AYJ87829.1"/>
    <property type="molecule type" value="Genomic_DNA"/>
</dbReference>
<dbReference type="KEGG" id="spha:D3Y57_07740"/>
<dbReference type="Proteomes" id="UP000276254">
    <property type="component" value="Chromosome"/>
</dbReference>